<dbReference type="GeneID" id="106064539"/>
<keyword evidence="3" id="KW-0479">Metal-binding</keyword>
<dbReference type="SUPFAM" id="SSF56784">
    <property type="entry name" value="HAD-like"/>
    <property type="match status" value="1"/>
</dbReference>
<dbReference type="Pfam" id="PF13344">
    <property type="entry name" value="Hydrolase_6"/>
    <property type="match status" value="1"/>
</dbReference>
<gene>
    <name evidence="7" type="primary">LOC106064539</name>
</gene>
<dbReference type="AlphaFoldDB" id="A0A9W2ZEE4"/>
<dbReference type="InterPro" id="IPR006355">
    <property type="entry name" value="LHPP/HDHD2"/>
</dbReference>
<dbReference type="GO" id="GO:0016791">
    <property type="term" value="F:phosphatase activity"/>
    <property type="evidence" value="ECO:0007669"/>
    <property type="project" value="InterPro"/>
</dbReference>
<dbReference type="PANTHER" id="PTHR19288:SF46">
    <property type="entry name" value="HALOACID DEHALOGENASE-LIKE HYDROLASE DOMAIN-CONTAINING PROTEIN 2"/>
    <property type="match status" value="1"/>
</dbReference>
<protein>
    <recommendedName>
        <fullName evidence="5">Haloacid dehalogenase-like hydrolase domain-containing protein 2</fullName>
    </recommendedName>
</protein>
<evidence type="ECO:0000256" key="2">
    <source>
        <dbReference type="ARBA" id="ARBA00007958"/>
    </source>
</evidence>
<dbReference type="InterPro" id="IPR006357">
    <property type="entry name" value="HAD-SF_hydro_IIA"/>
</dbReference>
<proteinExistence type="inferred from homology"/>
<dbReference type="Gene3D" id="3.40.50.1000">
    <property type="entry name" value="HAD superfamily/HAD-like"/>
    <property type="match status" value="2"/>
</dbReference>
<dbReference type="Proteomes" id="UP001165740">
    <property type="component" value="Chromosome 18"/>
</dbReference>
<dbReference type="InterPro" id="IPR036412">
    <property type="entry name" value="HAD-like_sf"/>
</dbReference>
<accession>A0A9W2ZEE4</accession>
<dbReference type="GO" id="GO:0046872">
    <property type="term" value="F:metal ion binding"/>
    <property type="evidence" value="ECO:0007669"/>
    <property type="project" value="UniProtKB-KW"/>
</dbReference>
<evidence type="ECO:0000256" key="1">
    <source>
        <dbReference type="ARBA" id="ARBA00001946"/>
    </source>
</evidence>
<dbReference type="CDD" id="cd07509">
    <property type="entry name" value="HAD_PPase"/>
    <property type="match status" value="1"/>
</dbReference>
<keyword evidence="4" id="KW-0460">Magnesium</keyword>
<reference evidence="7" key="1">
    <citation type="submission" date="2025-08" db="UniProtKB">
        <authorList>
            <consortium name="RefSeq"/>
        </authorList>
    </citation>
    <scope>IDENTIFICATION</scope>
</reference>
<dbReference type="FunFam" id="3.40.50.1000:FF:000060">
    <property type="entry name" value="Haloacid dehalogenase-like hydrolase domain-containing protein 2"/>
    <property type="match status" value="1"/>
</dbReference>
<evidence type="ECO:0000256" key="5">
    <source>
        <dbReference type="ARBA" id="ARBA00039666"/>
    </source>
</evidence>
<keyword evidence="6" id="KW-1185">Reference proteome</keyword>
<evidence type="ECO:0000313" key="7">
    <source>
        <dbReference type="RefSeq" id="XP_055873336.1"/>
    </source>
</evidence>
<comment type="cofactor">
    <cofactor evidence="1">
        <name>Mg(2+)</name>
        <dbReference type="ChEBI" id="CHEBI:18420"/>
    </cofactor>
</comment>
<evidence type="ECO:0000256" key="3">
    <source>
        <dbReference type="ARBA" id="ARBA00022723"/>
    </source>
</evidence>
<dbReference type="PANTHER" id="PTHR19288">
    <property type="entry name" value="4-NITROPHENYLPHOSPHATASE-RELATED"/>
    <property type="match status" value="1"/>
</dbReference>
<comment type="similarity">
    <text evidence="2">Belongs to the HAD-like hydrolase superfamily.</text>
</comment>
<dbReference type="OrthoDB" id="426235at2759"/>
<organism evidence="6 7">
    <name type="scientific">Biomphalaria glabrata</name>
    <name type="common">Bloodfluke planorb</name>
    <name type="synonym">Freshwater snail</name>
    <dbReference type="NCBI Taxonomy" id="6526"/>
    <lineage>
        <taxon>Eukaryota</taxon>
        <taxon>Metazoa</taxon>
        <taxon>Spiralia</taxon>
        <taxon>Lophotrochozoa</taxon>
        <taxon>Mollusca</taxon>
        <taxon>Gastropoda</taxon>
        <taxon>Heterobranchia</taxon>
        <taxon>Euthyneura</taxon>
        <taxon>Panpulmonata</taxon>
        <taxon>Hygrophila</taxon>
        <taxon>Lymnaeoidea</taxon>
        <taxon>Planorbidae</taxon>
        <taxon>Biomphalaria</taxon>
    </lineage>
</organism>
<sequence length="281" mass="31640">MRKQINVFLFLKRRLSVSMTNQIKAILIDLSGTLHIEDDPTPNALEALARLQARSEIQIKFVTNTTKESKCFLLNRLTQIGFKVQESEIYSSLSAARKLIDEKQLRPFFLIDKRALEDFEGVPTHDPNAVVVGLAPDEFHYENMNKAMRLLHNGAQLIAIHKARYYKRSDGLALGPGPFVTALEYASDLKAEIVGKPSADFFLSSITDISCQPSQCIMIGDDAKDDIEGAQSVGMKGILVQTVALSNGFLWTYHTILETIIIQNFVHLVNSYQLFHMFYLD</sequence>
<dbReference type="Pfam" id="PF13242">
    <property type="entry name" value="Hydrolase_like"/>
    <property type="match status" value="1"/>
</dbReference>
<dbReference type="NCBIfam" id="TIGR01458">
    <property type="entry name" value="HAD-SF-IIA-hyp3"/>
    <property type="match status" value="1"/>
</dbReference>
<name>A0A9W2ZEE4_BIOGL</name>
<evidence type="ECO:0000313" key="6">
    <source>
        <dbReference type="Proteomes" id="UP001165740"/>
    </source>
</evidence>
<dbReference type="GO" id="GO:0005737">
    <property type="term" value="C:cytoplasm"/>
    <property type="evidence" value="ECO:0007669"/>
    <property type="project" value="TreeGrafter"/>
</dbReference>
<dbReference type="NCBIfam" id="TIGR01460">
    <property type="entry name" value="HAD-SF-IIA"/>
    <property type="match status" value="1"/>
</dbReference>
<evidence type="ECO:0000256" key="4">
    <source>
        <dbReference type="ARBA" id="ARBA00022842"/>
    </source>
</evidence>
<dbReference type="InterPro" id="IPR023214">
    <property type="entry name" value="HAD_sf"/>
</dbReference>
<dbReference type="RefSeq" id="XP_055873336.1">
    <property type="nucleotide sequence ID" value="XM_056017361.1"/>
</dbReference>